<dbReference type="STRING" id="631362.Thi970DRAFT_01745"/>
<dbReference type="PROSITE" id="PS51257">
    <property type="entry name" value="PROKAR_LIPOPROTEIN"/>
    <property type="match status" value="1"/>
</dbReference>
<proteinExistence type="predicted"/>
<evidence type="ECO:0000256" key="5">
    <source>
        <dbReference type="SAM" id="MobiDB-lite"/>
    </source>
</evidence>
<evidence type="ECO:0000313" key="8">
    <source>
        <dbReference type="Proteomes" id="UP000002964"/>
    </source>
</evidence>
<dbReference type="Pfam" id="PF05420">
    <property type="entry name" value="BCSC_C"/>
    <property type="match status" value="1"/>
</dbReference>
<evidence type="ECO:0000256" key="2">
    <source>
        <dbReference type="ARBA" id="ARBA00022729"/>
    </source>
</evidence>
<dbReference type="EMBL" id="JH603169">
    <property type="protein sequence ID" value="EIC21533.1"/>
    <property type="molecule type" value="Genomic_DNA"/>
</dbReference>
<evidence type="ECO:0000256" key="1">
    <source>
        <dbReference type="ARBA" id="ARBA00003476"/>
    </source>
</evidence>
<feature type="compositionally biased region" description="Basic and acidic residues" evidence="5">
    <location>
        <begin position="81"/>
        <end position="99"/>
    </location>
</feature>
<feature type="compositionally biased region" description="Polar residues" evidence="5">
    <location>
        <begin position="31"/>
        <end position="52"/>
    </location>
</feature>
<dbReference type="HOGENOM" id="CLU_368355_0_0_6"/>
<keyword evidence="4" id="KW-0802">TPR repeat</keyword>
<keyword evidence="8" id="KW-1185">Reference proteome</keyword>
<evidence type="ECO:0000259" key="6">
    <source>
        <dbReference type="Pfam" id="PF05420"/>
    </source>
</evidence>
<sequence length="828" mass="90745">MGSDPARALLSERAVLLALILWTGLLGCGQSANAQTDQKDSTGQQASPQQGATDVVRPDPGVEVSTDAQTVELSSETADVQVREQRSSVEVRNAPDTEVRYTPQPGQDLPELPAGAVRADQPIYSAGRRAEPALWALLNAGRYDELQRDIARLRNEDPNWQPPTELLFWLDHHLAEQAKPSAPAVAGEPAAPARPDPYAEALTRAGRQQSRGQPGAALNTLKPWLKTMQARRDASAMAQVGWARLALDQPQQALAAFQQALRWRASSEAAKGELLALSALGEPDPLLAQAETSTQRWPALRKSAAGALRALAVREHQQGDYQAAGRLLSAAQGLSPADRDTEMLTGWNDFKLGDYRQATDTFQALYQAEPDKPSAEGLLQSLEKLGDRGELRALAQAPGPLRDLWRREQAQTRFDQSQFLRAYRLDPSLNPALENIDSPALALGLGWRSRSGDPGLSRLDERTEPLLLASGWLGEVGLSLAVERISLDAGRPDADALLGSWPSRRARQQSLGQFSEWQAARRDNQVEGGLSWMLSLNDQRLQLGNWQLVAAIGQTPTEGALPAGWQGLLGVERRQSNFAWTATFEHLPLRESLLSYTGMVDPVTGDAWGRVSRTGVSLDGWMLLNPDWTLSGLLRAHAYRGTDVEDNFGIEAGLSLARNLNHPDFAYLTLGPALEYRHFERNLNHFTWGHGGYYSPDLDLGVMLALDFQTREAAHWLVRGSARAGWRMQNEAESPWYPLGLPQNGLSAGLLDPGINGTYADSRKQGLGGSLRLEGIMRLSSYWQLGGTLSADYSPQFDEFSGMLFVRRLFRPRPAVFSSDLLSESILP</sequence>
<reference evidence="7 8" key="2">
    <citation type="submission" date="2011-11" db="EMBL/GenBank/DDBJ databases">
        <authorList>
            <consortium name="US DOE Joint Genome Institute"/>
            <person name="Lucas S."/>
            <person name="Han J."/>
            <person name="Lapidus A."/>
            <person name="Cheng J.-F."/>
            <person name="Goodwin L."/>
            <person name="Pitluck S."/>
            <person name="Peters L."/>
            <person name="Ovchinnikova G."/>
            <person name="Zhang X."/>
            <person name="Detter J.C."/>
            <person name="Han C."/>
            <person name="Tapia R."/>
            <person name="Land M."/>
            <person name="Hauser L."/>
            <person name="Kyrpides N."/>
            <person name="Ivanova N."/>
            <person name="Pagani I."/>
            <person name="Vogl K."/>
            <person name="Liu Z."/>
            <person name="Overmann J."/>
            <person name="Frigaard N.-U."/>
            <person name="Bryant D."/>
            <person name="Woyke T."/>
        </authorList>
    </citation>
    <scope>NUCLEOTIDE SEQUENCE [LARGE SCALE GENOMIC DNA]</scope>
    <source>
        <strain evidence="7 8">970</strain>
    </source>
</reference>
<dbReference type="RefSeq" id="WP_009148118.1">
    <property type="nucleotide sequence ID" value="NZ_JH603169.1"/>
</dbReference>
<feature type="region of interest" description="Disordered" evidence="5">
    <location>
        <begin position="31"/>
        <end position="113"/>
    </location>
</feature>
<evidence type="ECO:0000313" key="7">
    <source>
        <dbReference type="EMBL" id="EIC21533.1"/>
    </source>
</evidence>
<dbReference type="GO" id="GO:0030244">
    <property type="term" value="P:cellulose biosynthetic process"/>
    <property type="evidence" value="ECO:0007669"/>
    <property type="project" value="InterPro"/>
</dbReference>
<feature type="compositionally biased region" description="Polar residues" evidence="5">
    <location>
        <begin position="66"/>
        <end position="78"/>
    </location>
</feature>
<keyword evidence="2" id="KW-0732">Signal</keyword>
<feature type="domain" description="Cellulose synthase operon C C-terminal" evidence="6">
    <location>
        <begin position="457"/>
        <end position="810"/>
    </location>
</feature>
<comment type="function">
    <text evidence="1">Required for maximal bacterial cellulose synthesis.</text>
</comment>
<dbReference type="AlphaFoldDB" id="H8Z208"/>
<reference evidence="8" key="1">
    <citation type="submission" date="2011-06" db="EMBL/GenBank/DDBJ databases">
        <authorList>
            <consortium name="US DOE Joint Genome Institute (JGI-PGF)"/>
            <person name="Lucas S."/>
            <person name="Han J."/>
            <person name="Lapidus A."/>
            <person name="Cheng J.-F."/>
            <person name="Goodwin L."/>
            <person name="Pitluck S."/>
            <person name="Peters L."/>
            <person name="Land M.L."/>
            <person name="Hauser L."/>
            <person name="Vogl K."/>
            <person name="Liu Z."/>
            <person name="Overmann J."/>
            <person name="Frigaard N.-U."/>
            <person name="Bryant D.A."/>
            <person name="Woyke T.J."/>
        </authorList>
    </citation>
    <scope>NUCLEOTIDE SEQUENCE [LARGE SCALE GENOMIC DNA]</scope>
    <source>
        <strain evidence="8">970</strain>
    </source>
</reference>
<dbReference type="Gene3D" id="1.25.40.10">
    <property type="entry name" value="Tetratricopeptide repeat domain"/>
    <property type="match status" value="1"/>
</dbReference>
<keyword evidence="3" id="KW-0677">Repeat</keyword>
<dbReference type="InterPro" id="IPR008410">
    <property type="entry name" value="BCSC_C"/>
</dbReference>
<evidence type="ECO:0000256" key="3">
    <source>
        <dbReference type="ARBA" id="ARBA00022737"/>
    </source>
</evidence>
<organism evidence="7 8">
    <name type="scientific">Thiorhodovibrio frisius</name>
    <dbReference type="NCBI Taxonomy" id="631362"/>
    <lineage>
        <taxon>Bacteria</taxon>
        <taxon>Pseudomonadati</taxon>
        <taxon>Pseudomonadota</taxon>
        <taxon>Gammaproteobacteria</taxon>
        <taxon>Chromatiales</taxon>
        <taxon>Chromatiaceae</taxon>
        <taxon>Thiorhodovibrio</taxon>
    </lineage>
</organism>
<dbReference type="Proteomes" id="UP000002964">
    <property type="component" value="Unassembled WGS sequence"/>
</dbReference>
<dbReference type="eggNOG" id="COG3118">
    <property type="taxonomic scope" value="Bacteria"/>
</dbReference>
<dbReference type="SUPFAM" id="SSF48452">
    <property type="entry name" value="TPR-like"/>
    <property type="match status" value="1"/>
</dbReference>
<dbReference type="GO" id="GO:0019867">
    <property type="term" value="C:outer membrane"/>
    <property type="evidence" value="ECO:0007669"/>
    <property type="project" value="InterPro"/>
</dbReference>
<dbReference type="InterPro" id="IPR011990">
    <property type="entry name" value="TPR-like_helical_dom_sf"/>
</dbReference>
<gene>
    <name evidence="7" type="ORF">Thi970DRAFT_01745</name>
</gene>
<accession>H8Z208</accession>
<evidence type="ECO:0000256" key="4">
    <source>
        <dbReference type="ARBA" id="ARBA00022803"/>
    </source>
</evidence>
<protein>
    <submittedName>
        <fullName evidence="7">Cellulose synthase operon protein C</fullName>
    </submittedName>
</protein>
<name>H8Z208_9GAMM</name>